<dbReference type="GO" id="GO:0006782">
    <property type="term" value="P:protoporphyrinogen IX biosynthetic process"/>
    <property type="evidence" value="ECO:0007669"/>
    <property type="project" value="UniProtKB-UniRule"/>
</dbReference>
<dbReference type="NCBIfam" id="NF008316">
    <property type="entry name" value="PRK11104.1"/>
    <property type="match status" value="1"/>
</dbReference>
<comment type="catalytic activity">
    <reaction evidence="7">
        <text>protoporphyrinogen IX + 3 a ubiquinone = protoporphyrin IX + 3 a ubiquinol</text>
        <dbReference type="Rhea" id="RHEA:63936"/>
        <dbReference type="Rhea" id="RHEA-COMP:9565"/>
        <dbReference type="Rhea" id="RHEA-COMP:9566"/>
        <dbReference type="ChEBI" id="CHEBI:16389"/>
        <dbReference type="ChEBI" id="CHEBI:17976"/>
        <dbReference type="ChEBI" id="CHEBI:57306"/>
        <dbReference type="ChEBI" id="CHEBI:57307"/>
    </reaction>
</comment>
<dbReference type="EC" id="1.3.5.3" evidence="7"/>
<evidence type="ECO:0000313" key="10">
    <source>
        <dbReference type="Proteomes" id="UP000319384"/>
    </source>
</evidence>
<dbReference type="GO" id="GO:0010181">
    <property type="term" value="F:FMN binding"/>
    <property type="evidence" value="ECO:0007669"/>
    <property type="project" value="UniProtKB-UniRule"/>
</dbReference>
<evidence type="ECO:0000256" key="2">
    <source>
        <dbReference type="ARBA" id="ARBA00022643"/>
    </source>
</evidence>
<keyword evidence="7" id="KW-1003">Cell membrane</keyword>
<dbReference type="Proteomes" id="UP000319384">
    <property type="component" value="Unassembled WGS sequence"/>
</dbReference>
<dbReference type="Pfam" id="PF12724">
    <property type="entry name" value="Flavodoxin_5"/>
    <property type="match status" value="1"/>
</dbReference>
<keyword evidence="5" id="KW-0472">Membrane</keyword>
<evidence type="ECO:0000256" key="3">
    <source>
        <dbReference type="ARBA" id="ARBA00022741"/>
    </source>
</evidence>
<dbReference type="PANTHER" id="PTHR38030:SF2">
    <property type="entry name" value="PROTOPORPHYRINOGEN IX DEHYDROGENASE [QUINONE]"/>
    <property type="match status" value="1"/>
</dbReference>
<dbReference type="SUPFAM" id="SSF52218">
    <property type="entry name" value="Flavoproteins"/>
    <property type="match status" value="1"/>
</dbReference>
<keyword evidence="3 7" id="KW-0547">Nucleotide-binding</keyword>
<comment type="subcellular location">
    <subcellularLocation>
        <location evidence="7">Cell membrane</location>
        <topology evidence="7">Peripheral membrane protein</topology>
    </subcellularLocation>
</comment>
<dbReference type="InterPro" id="IPR026816">
    <property type="entry name" value="Flavodoxin_dom"/>
</dbReference>
<evidence type="ECO:0000256" key="6">
    <source>
        <dbReference type="ARBA" id="ARBA00023244"/>
    </source>
</evidence>
<comment type="pathway">
    <text evidence="7">Porphyrin-containing compound metabolism; protoporphyrin-IX biosynthesis; protoporphyrin-IX from protoporphyrinogen-IX: step 1/1.</text>
</comment>
<gene>
    <name evidence="7" type="primary">hemG</name>
    <name evidence="9" type="ORF">EVA95_01800</name>
</gene>
<feature type="domain" description="Flavodoxin" evidence="8">
    <location>
        <begin position="5"/>
        <end position="150"/>
    </location>
</feature>
<dbReference type="GO" id="GO:0005886">
    <property type="term" value="C:plasma membrane"/>
    <property type="evidence" value="ECO:0007669"/>
    <property type="project" value="UniProtKB-SubCell"/>
</dbReference>
<dbReference type="HAMAP" id="MF_00853">
    <property type="entry name" value="HemG"/>
    <property type="match status" value="1"/>
</dbReference>
<organism evidence="9 10">
    <name type="scientific">SAR86 cluster bacterium</name>
    <dbReference type="NCBI Taxonomy" id="2030880"/>
    <lineage>
        <taxon>Bacteria</taxon>
        <taxon>Pseudomonadati</taxon>
        <taxon>Pseudomonadota</taxon>
        <taxon>Gammaproteobacteria</taxon>
        <taxon>SAR86 cluster</taxon>
    </lineage>
</organism>
<comment type="caution">
    <text evidence="9">The sequence shown here is derived from an EMBL/GenBank/DDBJ whole genome shotgun (WGS) entry which is preliminary data.</text>
</comment>
<proteinExistence type="inferred from homology"/>
<comment type="function">
    <text evidence="7">Catalyzes the 6-electron oxidation of protoporphyrinogen IX to form protoporphyrin IX; under anaerobic conditions uses menaquinone as an electron acceptor, under aerobic conditions uses ubiquinone as an electron acceptor.</text>
</comment>
<comment type="catalytic activity">
    <reaction evidence="7">
        <text>protoporphyrinogen IX + 3 a menaquinone = protoporphyrin IX + 3 a menaquinol</text>
        <dbReference type="Rhea" id="RHEA:27409"/>
        <dbReference type="Rhea" id="RHEA-COMP:9537"/>
        <dbReference type="Rhea" id="RHEA-COMP:9539"/>
        <dbReference type="ChEBI" id="CHEBI:16374"/>
        <dbReference type="ChEBI" id="CHEBI:18151"/>
        <dbReference type="ChEBI" id="CHEBI:57306"/>
        <dbReference type="ChEBI" id="CHEBI:57307"/>
        <dbReference type="EC" id="1.3.5.3"/>
    </reaction>
</comment>
<evidence type="ECO:0000313" key="9">
    <source>
        <dbReference type="EMBL" id="RZO26664.1"/>
    </source>
</evidence>
<dbReference type="InterPro" id="IPR052200">
    <property type="entry name" value="Protoporphyrinogen_IX_DH"/>
</dbReference>
<dbReference type="AlphaFoldDB" id="A0A520MZL8"/>
<comment type="catalytic activity">
    <reaction evidence="7">
        <text>protoporphyrinogen IX + 3 a quinone = protoporphyrin IX + 3 a quinol</text>
        <dbReference type="Rhea" id="RHEA:65032"/>
        <dbReference type="ChEBI" id="CHEBI:24646"/>
        <dbReference type="ChEBI" id="CHEBI:57306"/>
        <dbReference type="ChEBI" id="CHEBI:57307"/>
        <dbReference type="ChEBI" id="CHEBI:132124"/>
        <dbReference type="EC" id="1.3.5.3"/>
    </reaction>
</comment>
<evidence type="ECO:0000256" key="4">
    <source>
        <dbReference type="ARBA" id="ARBA00023002"/>
    </source>
</evidence>
<dbReference type="InterPro" id="IPR044264">
    <property type="entry name" value="HemG"/>
</dbReference>
<keyword evidence="4 7" id="KW-0560">Oxidoreductase</keyword>
<evidence type="ECO:0000256" key="5">
    <source>
        <dbReference type="ARBA" id="ARBA00023136"/>
    </source>
</evidence>
<dbReference type="UniPathway" id="UPA00251">
    <property type="reaction ID" value="UER00324"/>
</dbReference>
<keyword evidence="6 7" id="KW-0627">Porphyrin biosynthesis</keyword>
<keyword evidence="1 7" id="KW-0285">Flavoprotein</keyword>
<dbReference type="GO" id="GO:0004729">
    <property type="term" value="F:oxygen-dependent protoporphyrinogen oxidase activity"/>
    <property type="evidence" value="ECO:0007669"/>
    <property type="project" value="InterPro"/>
</dbReference>
<dbReference type="PANTHER" id="PTHR38030">
    <property type="entry name" value="PROTOPORPHYRINOGEN IX DEHYDROGENASE [MENAQUINONE]"/>
    <property type="match status" value="1"/>
</dbReference>
<evidence type="ECO:0000256" key="7">
    <source>
        <dbReference type="HAMAP-Rule" id="MF_00853"/>
    </source>
</evidence>
<dbReference type="InterPro" id="IPR029039">
    <property type="entry name" value="Flavoprotein-like_sf"/>
</dbReference>
<name>A0A520MZL8_9GAMM</name>
<dbReference type="Gene3D" id="3.40.50.360">
    <property type="match status" value="1"/>
</dbReference>
<sequence>MERSLLVYSTVDGQTQTICKKIGSLAINTKVDIVPISEASNLEHYKIIVIGASIRYGKYRDEVYDFIENNLLTLNSKNNAFFSVNAVARKKNKNTKDTNPYVIKFLKRIKWKPNNIGVFAGKIDYPKYKFVDKYAIKFIMWITGGPTDTSQTYEFTDWKTVEAFSKNLNL</sequence>
<dbReference type="GO" id="GO:0070819">
    <property type="term" value="F:menaquinone-dependent protoporphyrinogen oxidase activity"/>
    <property type="evidence" value="ECO:0007669"/>
    <property type="project" value="UniProtKB-UniRule"/>
</dbReference>
<protein>
    <recommendedName>
        <fullName evidence="7">Protoporphyrinogen IX dehydrogenase [quinone]</fullName>
        <ecNumber evidence="7">1.3.5.3</ecNumber>
    </recommendedName>
    <alternativeName>
        <fullName evidence="7">Protoporphyrinogen IX dehydrogenase [menaquinone]</fullName>
    </alternativeName>
    <alternativeName>
        <fullName evidence="7">Protoporphyrinogen IX dehydrogenase [ubiquinone]</fullName>
    </alternativeName>
    <alternativeName>
        <fullName evidence="7">Protoporphyrinogen oxidase</fullName>
        <shortName evidence="7">PPO</shortName>
    </alternativeName>
</protein>
<keyword evidence="2 7" id="KW-0288">FMN</keyword>
<dbReference type="EMBL" id="SHBH01000009">
    <property type="protein sequence ID" value="RZO26664.1"/>
    <property type="molecule type" value="Genomic_DNA"/>
</dbReference>
<comment type="cofactor">
    <cofactor evidence="7">
        <name>FMN</name>
        <dbReference type="ChEBI" id="CHEBI:58210"/>
    </cofactor>
    <text evidence="7">Binds 1 FMN non-covalently per subunit.</text>
</comment>
<reference evidence="9 10" key="1">
    <citation type="submission" date="2019-02" db="EMBL/GenBank/DDBJ databases">
        <title>Prokaryotic population dynamics and viral predation in marine succession experiment using metagenomics: the confinement effect.</title>
        <authorList>
            <person name="Haro-Moreno J.M."/>
            <person name="Rodriguez-Valera F."/>
            <person name="Lopez-Perez M."/>
        </authorList>
    </citation>
    <scope>NUCLEOTIDE SEQUENCE [LARGE SCALE GENOMIC DNA]</scope>
    <source>
        <strain evidence="9">MED-G162</strain>
    </source>
</reference>
<evidence type="ECO:0000256" key="1">
    <source>
        <dbReference type="ARBA" id="ARBA00022630"/>
    </source>
</evidence>
<evidence type="ECO:0000259" key="8">
    <source>
        <dbReference type="Pfam" id="PF12724"/>
    </source>
</evidence>
<accession>A0A520MZL8</accession>
<comment type="similarity">
    <text evidence="7">Belongs to the HemG family.</text>
</comment>